<proteinExistence type="predicted"/>
<evidence type="ECO:0000313" key="1">
    <source>
        <dbReference type="EMBL" id="BDI33679.1"/>
    </source>
</evidence>
<dbReference type="EMBL" id="AP025739">
    <property type="protein sequence ID" value="BDI33679.1"/>
    <property type="molecule type" value="Genomic_DNA"/>
</dbReference>
<organism evidence="1 2">
    <name type="scientific">Capsulimonas corticalis</name>
    <dbReference type="NCBI Taxonomy" id="2219043"/>
    <lineage>
        <taxon>Bacteria</taxon>
        <taxon>Bacillati</taxon>
        <taxon>Armatimonadota</taxon>
        <taxon>Armatimonadia</taxon>
        <taxon>Capsulimonadales</taxon>
        <taxon>Capsulimonadaceae</taxon>
        <taxon>Capsulimonas</taxon>
    </lineage>
</organism>
<protein>
    <submittedName>
        <fullName evidence="1">Uncharacterized protein</fullName>
    </submittedName>
</protein>
<dbReference type="RefSeq" id="WP_119322994.1">
    <property type="nucleotide sequence ID" value="NZ_AP025739.1"/>
</dbReference>
<dbReference type="AlphaFoldDB" id="A0A402D0E8"/>
<keyword evidence="2" id="KW-1185">Reference proteome</keyword>
<name>A0A402D0E8_9BACT</name>
<accession>A0A402D0E8</accession>
<sequence length="73" mass="8501">MRETRPAAPKQPSYKSAAEFTEVLRQTLEQARTEKPNDPELKTLQDEMNGFEAEGKFAESQAALRKWFMKRRV</sequence>
<dbReference type="KEGG" id="ccot:CCAX7_57300"/>
<evidence type="ECO:0000313" key="2">
    <source>
        <dbReference type="Proteomes" id="UP000287394"/>
    </source>
</evidence>
<gene>
    <name evidence="1" type="ORF">CCAX7_57300</name>
</gene>
<dbReference type="Proteomes" id="UP000287394">
    <property type="component" value="Chromosome"/>
</dbReference>
<reference evidence="1 2" key="1">
    <citation type="journal article" date="2019" name="Int. J. Syst. Evol. Microbiol.">
        <title>Capsulimonas corticalis gen. nov., sp. nov., an aerobic capsulated bacterium, of a novel bacterial order, Capsulimonadales ord. nov., of the class Armatimonadia of the phylum Armatimonadetes.</title>
        <authorList>
            <person name="Li J."/>
            <person name="Kudo C."/>
            <person name="Tonouchi A."/>
        </authorList>
    </citation>
    <scope>NUCLEOTIDE SEQUENCE [LARGE SCALE GENOMIC DNA]</scope>
    <source>
        <strain evidence="1 2">AX-7</strain>
    </source>
</reference>